<dbReference type="InterPro" id="IPR009256">
    <property type="entry name" value="YqgQ-like"/>
</dbReference>
<dbReference type="InterPro" id="IPR023164">
    <property type="entry name" value="YqgQ-like_sf"/>
</dbReference>
<sequence>MKNGTSIRTMADVQALLKRFGAVLYTGDRLGDLHLMEEELAELHQLGLLETDSWLAARLVIQQEKRRVSSESDSIR</sequence>
<dbReference type="Pfam" id="PF06014">
    <property type="entry name" value="YqgQ-like"/>
    <property type="match status" value="1"/>
</dbReference>
<gene>
    <name evidence="1" type="ORF">JOE21_003416</name>
</gene>
<name>A0ABU1IRH6_9BACL</name>
<dbReference type="Gene3D" id="1.10.287.760">
    <property type="entry name" value="YqgQ-like"/>
    <property type="match status" value="1"/>
</dbReference>
<dbReference type="SUPFAM" id="SSF158379">
    <property type="entry name" value="YqgQ-like"/>
    <property type="match status" value="1"/>
</dbReference>
<proteinExistence type="predicted"/>
<comment type="caution">
    <text evidence="1">The sequence shown here is derived from an EMBL/GenBank/DDBJ whole genome shotgun (WGS) entry which is preliminary data.</text>
</comment>
<evidence type="ECO:0000313" key="1">
    <source>
        <dbReference type="EMBL" id="MDR6227401.1"/>
    </source>
</evidence>
<reference evidence="1 2" key="1">
    <citation type="submission" date="2023-07" db="EMBL/GenBank/DDBJ databases">
        <title>Genomic Encyclopedia of Type Strains, Phase IV (KMG-IV): sequencing the most valuable type-strain genomes for metagenomic binning, comparative biology and taxonomic classification.</title>
        <authorList>
            <person name="Goeker M."/>
        </authorList>
    </citation>
    <scope>NUCLEOTIDE SEQUENCE [LARGE SCALE GENOMIC DNA]</scope>
    <source>
        <strain evidence="1 2">DSM 45903</strain>
    </source>
</reference>
<dbReference type="Proteomes" id="UP001185012">
    <property type="component" value="Unassembled WGS sequence"/>
</dbReference>
<keyword evidence="2" id="KW-1185">Reference proteome</keyword>
<accession>A0ABU1IRH6</accession>
<dbReference type="RefSeq" id="WP_309868425.1">
    <property type="nucleotide sequence ID" value="NZ_JAVDQG010000009.1"/>
</dbReference>
<evidence type="ECO:0000313" key="2">
    <source>
        <dbReference type="Proteomes" id="UP001185012"/>
    </source>
</evidence>
<protein>
    <submittedName>
        <fullName evidence="1">Uncharacterized protein YqgQ</fullName>
    </submittedName>
</protein>
<dbReference type="EMBL" id="JAVDQG010000009">
    <property type="protein sequence ID" value="MDR6227401.1"/>
    <property type="molecule type" value="Genomic_DNA"/>
</dbReference>
<organism evidence="1 2">
    <name type="scientific">Desmospora profundinema</name>
    <dbReference type="NCBI Taxonomy" id="1571184"/>
    <lineage>
        <taxon>Bacteria</taxon>
        <taxon>Bacillati</taxon>
        <taxon>Bacillota</taxon>
        <taxon>Bacilli</taxon>
        <taxon>Bacillales</taxon>
        <taxon>Thermoactinomycetaceae</taxon>
        <taxon>Desmospora</taxon>
    </lineage>
</organism>